<evidence type="ECO:0000313" key="3">
    <source>
        <dbReference type="Proteomes" id="UP001215151"/>
    </source>
</evidence>
<feature type="signal peptide" evidence="1">
    <location>
        <begin position="1"/>
        <end position="21"/>
    </location>
</feature>
<protein>
    <submittedName>
        <fullName evidence="2">Uncharacterized protein</fullName>
    </submittedName>
</protein>
<organism evidence="2 3">
    <name type="scientific">Trametes cubensis</name>
    <dbReference type="NCBI Taxonomy" id="1111947"/>
    <lineage>
        <taxon>Eukaryota</taxon>
        <taxon>Fungi</taxon>
        <taxon>Dikarya</taxon>
        <taxon>Basidiomycota</taxon>
        <taxon>Agaricomycotina</taxon>
        <taxon>Agaricomycetes</taxon>
        <taxon>Polyporales</taxon>
        <taxon>Polyporaceae</taxon>
        <taxon>Trametes</taxon>
    </lineage>
</organism>
<reference evidence="2" key="1">
    <citation type="submission" date="2022-11" db="EMBL/GenBank/DDBJ databases">
        <title>Genome Sequence of Cubamyces cubensis.</title>
        <authorList>
            <person name="Buettner E."/>
        </authorList>
    </citation>
    <scope>NUCLEOTIDE SEQUENCE</scope>
    <source>
        <strain evidence="2">MPL-01</strain>
    </source>
</reference>
<comment type="caution">
    <text evidence="2">The sequence shown here is derived from an EMBL/GenBank/DDBJ whole genome shotgun (WGS) entry which is preliminary data.</text>
</comment>
<proteinExistence type="predicted"/>
<evidence type="ECO:0000313" key="2">
    <source>
        <dbReference type="EMBL" id="KAJ8455675.1"/>
    </source>
</evidence>
<keyword evidence="3" id="KW-1185">Reference proteome</keyword>
<evidence type="ECO:0000256" key="1">
    <source>
        <dbReference type="SAM" id="SignalP"/>
    </source>
</evidence>
<name>A0AAD7X4N9_9APHY</name>
<accession>A0AAD7X4N9</accession>
<sequence length="277" mass="29723">MNLGATLTAPLLLVFAALSRAYVPARATDSEYDAEAAGQNFTDPSRLVLSWWPDEPGTPEQVSHQISGRNSTGVNRGAFVHFSEDNLLNGTTTAPWIAWISCDESNTTSPYPDTDIFTLAYERGANAAVLYSLESLTCYLTSDYSKSAKANPTLDIYITQSLGVSRWVDAQFKQRIPTDLLSNHSSFDPKVLNSSAHTIEEAFPDNAIPKRGYIIASLYASVNGTLANPGSSNTTGTGTSAPAETSSNIATSMTSRVGSFSQRAGWLIAVLVGTYIM</sequence>
<dbReference type="AlphaFoldDB" id="A0AAD7X4N9"/>
<dbReference type="Proteomes" id="UP001215151">
    <property type="component" value="Unassembled WGS sequence"/>
</dbReference>
<feature type="chain" id="PRO_5042196331" evidence="1">
    <location>
        <begin position="22"/>
        <end position="277"/>
    </location>
</feature>
<keyword evidence="1" id="KW-0732">Signal</keyword>
<dbReference type="EMBL" id="JAPEVG010000743">
    <property type="protein sequence ID" value="KAJ8455675.1"/>
    <property type="molecule type" value="Genomic_DNA"/>
</dbReference>
<gene>
    <name evidence="2" type="ORF">ONZ51_g12359</name>
</gene>